<dbReference type="SUPFAM" id="SSF81296">
    <property type="entry name" value="E set domains"/>
    <property type="match status" value="2"/>
</dbReference>
<dbReference type="InterPro" id="IPR011021">
    <property type="entry name" value="Arrestin-like_N"/>
</dbReference>
<dbReference type="InterPro" id="IPR014753">
    <property type="entry name" value="Arrestin_N"/>
</dbReference>
<keyword evidence="4" id="KW-1185">Reference proteome</keyword>
<dbReference type="SMART" id="SM01017">
    <property type="entry name" value="Arrestin_C"/>
    <property type="match status" value="1"/>
</dbReference>
<dbReference type="InterPro" id="IPR011022">
    <property type="entry name" value="Arrestin_C-like"/>
</dbReference>
<reference evidence="5" key="1">
    <citation type="submission" date="2025-08" db="UniProtKB">
        <authorList>
            <consortium name="RefSeq"/>
        </authorList>
    </citation>
    <scope>IDENTIFICATION</scope>
</reference>
<evidence type="ECO:0000313" key="5">
    <source>
        <dbReference type="RefSeq" id="XP_003738098.2"/>
    </source>
</evidence>
<dbReference type="Proteomes" id="UP000694867">
    <property type="component" value="Unplaced"/>
</dbReference>
<gene>
    <name evidence="5" type="primary">LOC100902528</name>
</gene>
<sequence length="514" mass="56562">MGQPGGLINRSVLGGRRLQAIRIASSKVVVSCDSPSKANVKSCNVRFLLEEEHDQRKQQKKMSSPTSKKQKIKELKQVVPLQVPKDTAEPPAQEVFENGVRLLRRVSNDEKATVYLHKMEYQDLGCDTDPVEGFVECDVSKLTEGESLYVALLGRFRYGREEDEVLGMSLCREMYMGHKLVYSKGKPLPPSEDQPGPSTSGDDNRAQEALIARVSFSFELPEDAPVSAVMQRLTPDAGDTCGVRYYVRCYSSIDLPDEHTTTSVLNFPIRKVQFGPPPDPLPAPPKGSIFKEFPLNGGRLALEATLNKSIYEHGEEIRVKISLINSSHKSVKHVKVTVQQSAQVNLFSTGKWKVCVASTNNRTDCHVGSGHCAEQEVVLIPTAGDNKNKYGVFVQGSEFEDEPCLASTTVLSEEARQDYFGIIIDYEVKVKLCLAALSSLSGFRTWMCNGVKGLVDDKGSPVSSPTKAPSTPAERRGEIACLIPFQIFQRGPTVSVPKAPSALETRVEEIALEE</sequence>
<dbReference type="InterPro" id="IPR014756">
    <property type="entry name" value="Ig_E-set"/>
</dbReference>
<dbReference type="PRINTS" id="PR00309">
    <property type="entry name" value="ARRESTIN"/>
</dbReference>
<dbReference type="GO" id="GO:0005737">
    <property type="term" value="C:cytoplasm"/>
    <property type="evidence" value="ECO:0007669"/>
    <property type="project" value="TreeGrafter"/>
</dbReference>
<evidence type="ECO:0000256" key="1">
    <source>
        <dbReference type="ARBA" id="ARBA00005298"/>
    </source>
</evidence>
<dbReference type="GO" id="GO:0002031">
    <property type="term" value="P:G protein-coupled receptor internalization"/>
    <property type="evidence" value="ECO:0007669"/>
    <property type="project" value="TreeGrafter"/>
</dbReference>
<name>A0AAJ6QN12_9ACAR</name>
<evidence type="ECO:0000259" key="3">
    <source>
        <dbReference type="SMART" id="SM01017"/>
    </source>
</evidence>
<evidence type="ECO:0000256" key="2">
    <source>
        <dbReference type="SAM" id="MobiDB-lite"/>
    </source>
</evidence>
<comment type="similarity">
    <text evidence="1">Belongs to the arrestin family.</text>
</comment>
<proteinExistence type="inferred from homology"/>
<dbReference type="PANTHER" id="PTHR11792:SF17">
    <property type="entry name" value="KURTZ ARRESTIN"/>
    <property type="match status" value="1"/>
</dbReference>
<accession>A0AAJ6QN12</accession>
<dbReference type="GO" id="GO:0001664">
    <property type="term" value="F:G protein-coupled receptor binding"/>
    <property type="evidence" value="ECO:0007669"/>
    <property type="project" value="TreeGrafter"/>
</dbReference>
<dbReference type="InterPro" id="IPR014752">
    <property type="entry name" value="Arrestin-like_C"/>
</dbReference>
<dbReference type="RefSeq" id="XP_003738098.2">
    <property type="nucleotide sequence ID" value="XM_003738050.2"/>
</dbReference>
<feature type="domain" description="Arrestin C-terminal-like" evidence="3">
    <location>
        <begin position="296"/>
        <end position="437"/>
    </location>
</feature>
<dbReference type="Pfam" id="PF00339">
    <property type="entry name" value="Arrestin_N"/>
    <property type="match status" value="1"/>
</dbReference>
<dbReference type="PANTHER" id="PTHR11792">
    <property type="entry name" value="ARRESTIN"/>
    <property type="match status" value="1"/>
</dbReference>
<dbReference type="GeneID" id="100902528"/>
<dbReference type="Gene3D" id="2.60.40.840">
    <property type="match status" value="1"/>
</dbReference>
<organism evidence="4 5">
    <name type="scientific">Galendromus occidentalis</name>
    <name type="common">western predatory mite</name>
    <dbReference type="NCBI Taxonomy" id="34638"/>
    <lineage>
        <taxon>Eukaryota</taxon>
        <taxon>Metazoa</taxon>
        <taxon>Ecdysozoa</taxon>
        <taxon>Arthropoda</taxon>
        <taxon>Chelicerata</taxon>
        <taxon>Arachnida</taxon>
        <taxon>Acari</taxon>
        <taxon>Parasitiformes</taxon>
        <taxon>Mesostigmata</taxon>
        <taxon>Gamasina</taxon>
        <taxon>Phytoseioidea</taxon>
        <taxon>Phytoseiidae</taxon>
        <taxon>Typhlodrominae</taxon>
        <taxon>Galendromus</taxon>
    </lineage>
</organism>
<dbReference type="Gene3D" id="2.60.40.640">
    <property type="match status" value="1"/>
</dbReference>
<dbReference type="Pfam" id="PF02752">
    <property type="entry name" value="Arrestin_C"/>
    <property type="match status" value="1"/>
</dbReference>
<dbReference type="InterPro" id="IPR000698">
    <property type="entry name" value="Arrestin"/>
</dbReference>
<evidence type="ECO:0000313" key="4">
    <source>
        <dbReference type="Proteomes" id="UP000694867"/>
    </source>
</evidence>
<dbReference type="AlphaFoldDB" id="A0AAJ6QN12"/>
<protein>
    <submittedName>
        <fullName evidence="5">Phosrestin-2</fullName>
    </submittedName>
</protein>
<feature type="region of interest" description="Disordered" evidence="2">
    <location>
        <begin position="185"/>
        <end position="204"/>
    </location>
</feature>
<dbReference type="KEGG" id="goe:100902528"/>
<dbReference type="GO" id="GO:0007165">
    <property type="term" value="P:signal transduction"/>
    <property type="evidence" value="ECO:0007669"/>
    <property type="project" value="InterPro"/>
</dbReference>